<dbReference type="Proteomes" id="UP001732700">
    <property type="component" value="Chromosome 3C"/>
</dbReference>
<accession>A0ACD5VHZ7</accession>
<protein>
    <submittedName>
        <fullName evidence="1">Uncharacterized protein</fullName>
    </submittedName>
</protein>
<reference evidence="1" key="1">
    <citation type="submission" date="2021-05" db="EMBL/GenBank/DDBJ databases">
        <authorList>
            <person name="Scholz U."/>
            <person name="Mascher M."/>
            <person name="Fiebig A."/>
        </authorList>
    </citation>
    <scope>NUCLEOTIDE SEQUENCE [LARGE SCALE GENOMIC DNA]</scope>
</reference>
<evidence type="ECO:0000313" key="2">
    <source>
        <dbReference type="Proteomes" id="UP001732700"/>
    </source>
</evidence>
<sequence>MQYYYRMLCSWYFIIIDDLWATSVWDVATRAFPEGTHGSRIITTTEIEDVALACCSYQSRYIFKMEPLSDGHSKELFISIVFGSGKEKYRQIDEVSDEIIRRCEGLPQAIVSISSVLASQGETNTAENWEQIRNSLPTNTTSEEKLKQILNFCYMCLPSCMQTCLLYLSFYPENYILLKEDIMKQWVAEGFICAPTTKAKMEVAGSYFDKLVNMGLIQHIDVDYSSEVLYYAVHHIVHDIITSKSIEENFITVLDYSKRTTRFSNKVSRLSLQFGSATYATTLPSTGLSQVRSLSFIGLMSCFNLGVICELLLLRYLQVTCNDTVHLPYQMQGLKHLETFETNARIAAIPSDIFHLRSLLHLRLGGGSELPDVTGIVKNDTLNPPPSASGRAISLDDWSCPPDSLQTIKLLPPLCRMPKWIGQLSNLCILKIVVRELEMNDISNLQGLPALTVLSLYVQRRSSTKPISFVTGSFAALEYFEFKCGVLCLAFEEGAMPTLQRIKLGFNAHRGEQYGCSFVGIEDMLSVQKISVLIGSAVGAEERDMKAAEFAIWKSLGRHHSNISIERAAMFEEEFDLPEKHHSIRRKQTSTSSEQPESGKQQVQENVKQKADTSSQLIKRKSNKKEQASVEQRNDPGSLRWKKIVLKMEDMRCKAGILHTISKFAGVKSIAVDRDRETVTVVGYVDVVGLVKVLRKARFKAQLVSVVEIKPDPPMKPKEQKKPKQDPPPMKPEERGKPGTYLPPPPHP</sequence>
<name>A0ACD5VHZ7_AVESA</name>
<dbReference type="EnsemblPlants" id="AVESA.00010b.r2.3CG0452720.1">
    <property type="protein sequence ID" value="AVESA.00010b.r2.3CG0452720.1.CDS"/>
    <property type="gene ID" value="AVESA.00010b.r2.3CG0452720"/>
</dbReference>
<reference evidence="1" key="2">
    <citation type="submission" date="2025-09" db="UniProtKB">
        <authorList>
            <consortium name="EnsemblPlants"/>
        </authorList>
    </citation>
    <scope>IDENTIFICATION</scope>
</reference>
<keyword evidence="2" id="KW-1185">Reference proteome</keyword>
<organism evidence="1 2">
    <name type="scientific">Avena sativa</name>
    <name type="common">Oat</name>
    <dbReference type="NCBI Taxonomy" id="4498"/>
    <lineage>
        <taxon>Eukaryota</taxon>
        <taxon>Viridiplantae</taxon>
        <taxon>Streptophyta</taxon>
        <taxon>Embryophyta</taxon>
        <taxon>Tracheophyta</taxon>
        <taxon>Spermatophyta</taxon>
        <taxon>Magnoliopsida</taxon>
        <taxon>Liliopsida</taxon>
        <taxon>Poales</taxon>
        <taxon>Poaceae</taxon>
        <taxon>BOP clade</taxon>
        <taxon>Pooideae</taxon>
        <taxon>Poodae</taxon>
        <taxon>Poeae</taxon>
        <taxon>Poeae Chloroplast Group 1 (Aveneae type)</taxon>
        <taxon>Aveninae</taxon>
        <taxon>Avena</taxon>
    </lineage>
</organism>
<proteinExistence type="predicted"/>
<evidence type="ECO:0000313" key="1">
    <source>
        <dbReference type="EnsemblPlants" id="AVESA.00010b.r2.3CG0452720.1.CDS"/>
    </source>
</evidence>